<organism evidence="1 2">
    <name type="scientific">Radiobacillus deserti</name>
    <dbReference type="NCBI Taxonomy" id="2594883"/>
    <lineage>
        <taxon>Bacteria</taxon>
        <taxon>Bacillati</taxon>
        <taxon>Bacillota</taxon>
        <taxon>Bacilli</taxon>
        <taxon>Bacillales</taxon>
        <taxon>Bacillaceae</taxon>
        <taxon>Radiobacillus</taxon>
    </lineage>
</organism>
<protein>
    <submittedName>
        <fullName evidence="1">DUF2642 domain-containing protein</fullName>
    </submittedName>
</protein>
<gene>
    <name evidence="1" type="ORF">FN924_13315</name>
</gene>
<dbReference type="KEGG" id="aqt:FN924_13315"/>
<dbReference type="EMBL" id="CP041666">
    <property type="protein sequence ID" value="QDP41084.1"/>
    <property type="molecule type" value="Genomic_DNA"/>
</dbReference>
<proteinExistence type="predicted"/>
<sequence length="29" mass="3385">MNPDHIVSTDHNFMFFVKTCQMVTIMPIS</sequence>
<evidence type="ECO:0000313" key="2">
    <source>
        <dbReference type="Proteomes" id="UP000315215"/>
    </source>
</evidence>
<evidence type="ECO:0000313" key="1">
    <source>
        <dbReference type="EMBL" id="QDP41084.1"/>
    </source>
</evidence>
<dbReference type="Proteomes" id="UP000315215">
    <property type="component" value="Chromosome"/>
</dbReference>
<dbReference type="Pfam" id="PF10842">
    <property type="entry name" value="DUF2642"/>
    <property type="match status" value="1"/>
</dbReference>
<dbReference type="InterPro" id="IPR020139">
    <property type="entry name" value="DUF2642"/>
</dbReference>
<dbReference type="RefSeq" id="WP_143895272.1">
    <property type="nucleotide sequence ID" value="NZ_CP041666.1"/>
</dbReference>
<name>A0A516KI68_9BACI</name>
<dbReference type="AlphaFoldDB" id="A0A516KI68"/>
<accession>A0A516KI68</accession>
<reference evidence="1 2" key="1">
    <citation type="submission" date="2019-07" db="EMBL/GenBank/DDBJ databases">
        <authorList>
            <person name="Li J."/>
        </authorList>
    </citation>
    <scope>NUCLEOTIDE SEQUENCE [LARGE SCALE GENOMIC DNA]</scope>
    <source>
        <strain evidence="1 2">TKL69</strain>
    </source>
</reference>
<keyword evidence="2" id="KW-1185">Reference proteome</keyword>